<protein>
    <submittedName>
        <fullName evidence="4">PPE domain-containing protein</fullName>
    </submittedName>
</protein>
<dbReference type="RefSeq" id="WP_220694951.1">
    <property type="nucleotide sequence ID" value="NZ_CP080997.1"/>
</dbReference>
<dbReference type="Gene3D" id="1.20.1260.20">
    <property type="entry name" value="PPE superfamily"/>
    <property type="match status" value="1"/>
</dbReference>
<reference evidence="4" key="1">
    <citation type="submission" date="2021-08" db="EMBL/GenBank/DDBJ databases">
        <title>Whole genome sequencing of non-tuberculosis mycobacteria type-strains.</title>
        <authorList>
            <person name="Igarashi Y."/>
            <person name="Osugi A."/>
            <person name="Mitarai S."/>
        </authorList>
    </citation>
    <scope>NUCLEOTIDE SEQUENCE</scope>
    <source>
        <strain evidence="4">JCM 30995</strain>
    </source>
</reference>
<dbReference type="Pfam" id="PF00823">
    <property type="entry name" value="PPE"/>
    <property type="match status" value="1"/>
</dbReference>
<organism evidence="4 5">
    <name type="scientific">Mycolicibacter heraklionensis</name>
    <dbReference type="NCBI Taxonomy" id="512402"/>
    <lineage>
        <taxon>Bacteria</taxon>
        <taxon>Bacillati</taxon>
        <taxon>Actinomycetota</taxon>
        <taxon>Actinomycetes</taxon>
        <taxon>Mycobacteriales</taxon>
        <taxon>Mycobacteriaceae</taxon>
        <taxon>Mycolicibacter</taxon>
    </lineage>
</organism>
<comment type="similarity">
    <text evidence="1">Belongs to the mycobacterial PPE family.</text>
</comment>
<evidence type="ECO:0000313" key="4">
    <source>
        <dbReference type="EMBL" id="QZA07460.1"/>
    </source>
</evidence>
<dbReference type="InterPro" id="IPR038332">
    <property type="entry name" value="PPE_sf"/>
</dbReference>
<evidence type="ECO:0000313" key="5">
    <source>
        <dbReference type="Proteomes" id="UP000825008"/>
    </source>
</evidence>
<name>A0A9X7ZG26_9MYCO</name>
<dbReference type="SUPFAM" id="SSF140459">
    <property type="entry name" value="PE/PPE dimer-like"/>
    <property type="match status" value="1"/>
</dbReference>
<dbReference type="EMBL" id="CP080997">
    <property type="protein sequence ID" value="QZA07460.1"/>
    <property type="molecule type" value="Genomic_DNA"/>
</dbReference>
<dbReference type="GO" id="GO:0052572">
    <property type="term" value="P:response to host immune response"/>
    <property type="evidence" value="ECO:0007669"/>
    <property type="project" value="TreeGrafter"/>
</dbReference>
<feature type="domain" description="PPE" evidence="3">
    <location>
        <begin position="2"/>
        <end position="165"/>
    </location>
</feature>
<dbReference type="PANTHER" id="PTHR46766">
    <property type="entry name" value="GLUTAMINE-RICH PROTEIN 2"/>
    <property type="match status" value="1"/>
</dbReference>
<sequence length="406" mass="40410">MNFAALPPEVNSGLMYAGAGSGPIRAAATAWKTMAAELESAANNYRTVIAGLTDQTWQGPSATAMAAAATPYTTWMSTTATKASLAGTQAAAAATAYETAYAMTVPPAVIAANRAQLATLIATNFLGTNTAAIAATEAHYSEMWAQDATAMYAYAANAAAATQLPTFTAPAPNTAADTGDGSVSPGLLFDMVSAVFEVGSVGPFGAIGLGGAFGGLAMTLGELALPEGAELGALGLIGDTAPALGALVPTASLAGTGTAWASTGKAIPMSGMSVPRAWAAAVPSALREVTLVSAQSGSASAAAGPLAAATKLPYSQMALAGAAGGALTHPVGAQRRYPAATGPNLTAAPKRAAETEDPDTSVKVHKADKSKAIGVVAELRALVELRDSGILTPEKFAQRKQRLLGE</sequence>
<dbReference type="FunFam" id="1.20.1260.20:FF:000001">
    <property type="entry name" value="PPE family protein PPE41"/>
    <property type="match status" value="1"/>
</dbReference>
<evidence type="ECO:0000256" key="2">
    <source>
        <dbReference type="SAM" id="MobiDB-lite"/>
    </source>
</evidence>
<dbReference type="InterPro" id="IPR000030">
    <property type="entry name" value="PPE_dom"/>
</dbReference>
<dbReference type="KEGG" id="mher:K3U94_21425"/>
<proteinExistence type="inferred from homology"/>
<evidence type="ECO:0000259" key="3">
    <source>
        <dbReference type="Pfam" id="PF00823"/>
    </source>
</evidence>
<evidence type="ECO:0000256" key="1">
    <source>
        <dbReference type="ARBA" id="ARBA00010652"/>
    </source>
</evidence>
<gene>
    <name evidence="4" type="ORF">K3U94_21425</name>
</gene>
<dbReference type="AlphaFoldDB" id="A0A9X7ZG26"/>
<feature type="region of interest" description="Disordered" evidence="2">
    <location>
        <begin position="336"/>
        <end position="365"/>
    </location>
</feature>
<accession>A0A9X7ZG26</accession>
<dbReference type="Proteomes" id="UP000825008">
    <property type="component" value="Chromosome"/>
</dbReference>
<dbReference type="PANTHER" id="PTHR46766:SF1">
    <property type="entry name" value="GLUTAMINE-RICH PROTEIN 2"/>
    <property type="match status" value="1"/>
</dbReference>